<protein>
    <submittedName>
        <fullName evidence="4">DNA-binding CsgD family transcriptional regulator/tetratricopeptide (TPR) repeat protein</fullName>
    </submittedName>
</protein>
<keyword evidence="5" id="KW-1185">Reference proteome</keyword>
<feature type="domain" description="HTH luxR-type" evidence="3">
    <location>
        <begin position="911"/>
        <end position="976"/>
    </location>
</feature>
<keyword evidence="4" id="KW-0238">DNA-binding</keyword>
<dbReference type="RefSeq" id="WP_184751732.1">
    <property type="nucleotide sequence ID" value="NZ_BAAAJR010000001.1"/>
</dbReference>
<comment type="caution">
    <text evidence="4">The sequence shown here is derived from an EMBL/GenBank/DDBJ whole genome shotgun (WGS) entry which is preliminary data.</text>
</comment>
<accession>A0A7X0KW25</accession>
<evidence type="ECO:0000313" key="4">
    <source>
        <dbReference type="EMBL" id="MBB6392689.1"/>
    </source>
</evidence>
<dbReference type="PRINTS" id="PR00038">
    <property type="entry name" value="HTHLUXR"/>
</dbReference>
<dbReference type="AlphaFoldDB" id="A0A7X0KW25"/>
<reference evidence="4 5" key="1">
    <citation type="submission" date="2020-08" db="EMBL/GenBank/DDBJ databases">
        <title>Sequencing the genomes of 1000 actinobacteria strains.</title>
        <authorList>
            <person name="Klenk H.-P."/>
        </authorList>
    </citation>
    <scope>NUCLEOTIDE SEQUENCE [LARGE SCALE GENOMIC DNA]</scope>
    <source>
        <strain evidence="4 5">DSM 12511</strain>
    </source>
</reference>
<dbReference type="InterPro" id="IPR027417">
    <property type="entry name" value="P-loop_NTPase"/>
</dbReference>
<dbReference type="GO" id="GO:0003677">
    <property type="term" value="F:DNA binding"/>
    <property type="evidence" value="ECO:0007669"/>
    <property type="project" value="UniProtKB-KW"/>
</dbReference>
<dbReference type="Pfam" id="PF00196">
    <property type="entry name" value="GerE"/>
    <property type="match status" value="1"/>
</dbReference>
<sequence length="980" mass="103865">MTVLASSPRMVGRATELATLLDAFDAGRRGVPRSALIRGEAGIGKTRLVEAFLAEAARRRDDDLPQIVAIGQCVDLGPIGAPFGPIRRVLRDLHAAVGSEALRDAAGSPAAVATLGAFIPGLVDESSPPDEAASGFGETIEILLERLTETHHVVIVIEDLQWADAATLALINTLVSALRGRHLTMVLTYRTDDIDRAHPLRPVIAELDRTRAVVHLELAPLTPAEVSEQVAQLSGDPIVLSDAESLTERTGGVPFFVEELVDLGDAELPDTLRELLLARYSHLDDTARQVLRAMAAGGVRTDHDALAAAAGVDADELDAALRAAIDARAIVADGAGYAFRHALTQEAVHDEMLPRERALLHRRYAEHLENHNAGSPEGVSAVAEHWLAARDLPRAFDATVRALAQSRATFAPATSVKLTERLTDLWPNVPDAADRSGMTLAQLHLDAASGWQDLHDTSHALRATEAGLTVADDEPLVRAALLRQKFVHQSNAQGRADPELLHEARRLLDGIDTAPARVLHSRILTNLALEPDEEGPAAAAHLDRAITLAEEAGDDAALAVALVIESWRIIDTTRDDAGALAPLERAWSLQLNPAVRAYVGRAYLEGLSRVGRFADAAQVADGMADEAERVGLGRFNAGVAAGSAAHALFSLGRSAEALRHAQRARRLLPGDAHAEMVRMIGTHYSWNDQPGERDALVREEEAGRDARADDHVPREDWWDGESVDAILEAAVGGSPKMAGDQWPGRVGALEQVVVKRSLSAQRYGAVAGALMIRAVAARPAGAEPALDTGTLRERIASRVAQWPDTGVGATITAFIAATLADADGAALPERIVNWRTVLDAIEHGVMPVRHRQLARLSLAAAQVEAGDRDAAATVLDTIAAEAPGQGLASIARWADDLAKRAGLARPTASAPTAALAALTSRERQVLELLAEGLTNTQIGERLFISPKTVSVHVSAILAKTGAANRAGAAALFAADVAESG</sequence>
<dbReference type="InterPro" id="IPR016032">
    <property type="entry name" value="Sig_transdc_resp-reg_C-effctor"/>
</dbReference>
<dbReference type="SMART" id="SM00421">
    <property type="entry name" value="HTH_LUXR"/>
    <property type="match status" value="1"/>
</dbReference>
<dbReference type="InterPro" id="IPR041664">
    <property type="entry name" value="AAA_16"/>
</dbReference>
<keyword evidence="1" id="KW-0547">Nucleotide-binding</keyword>
<dbReference type="Gene3D" id="1.10.10.10">
    <property type="entry name" value="Winged helix-like DNA-binding domain superfamily/Winged helix DNA-binding domain"/>
    <property type="match status" value="1"/>
</dbReference>
<keyword evidence="2" id="KW-0067">ATP-binding</keyword>
<evidence type="ECO:0000256" key="2">
    <source>
        <dbReference type="ARBA" id="ARBA00022840"/>
    </source>
</evidence>
<dbReference type="Gene3D" id="3.40.50.300">
    <property type="entry name" value="P-loop containing nucleotide triphosphate hydrolases"/>
    <property type="match status" value="1"/>
</dbReference>
<gene>
    <name evidence="4" type="ORF">HD594_003002</name>
</gene>
<dbReference type="GO" id="GO:0005737">
    <property type="term" value="C:cytoplasm"/>
    <property type="evidence" value="ECO:0007669"/>
    <property type="project" value="TreeGrafter"/>
</dbReference>
<dbReference type="SUPFAM" id="SSF46894">
    <property type="entry name" value="C-terminal effector domain of the bipartite response regulators"/>
    <property type="match status" value="1"/>
</dbReference>
<dbReference type="EMBL" id="JACHML010000001">
    <property type="protein sequence ID" value="MBB6392689.1"/>
    <property type="molecule type" value="Genomic_DNA"/>
</dbReference>
<dbReference type="GO" id="GO:0005524">
    <property type="term" value="F:ATP binding"/>
    <property type="evidence" value="ECO:0007669"/>
    <property type="project" value="UniProtKB-KW"/>
</dbReference>
<dbReference type="InterPro" id="IPR036388">
    <property type="entry name" value="WH-like_DNA-bd_sf"/>
</dbReference>
<proteinExistence type="predicted"/>
<dbReference type="PANTHER" id="PTHR16305">
    <property type="entry name" value="TESTICULAR SOLUBLE ADENYLYL CYCLASE"/>
    <property type="match status" value="1"/>
</dbReference>
<dbReference type="CDD" id="cd06170">
    <property type="entry name" value="LuxR_C_like"/>
    <property type="match status" value="1"/>
</dbReference>
<dbReference type="InterPro" id="IPR000792">
    <property type="entry name" value="Tscrpt_reg_LuxR_C"/>
</dbReference>
<dbReference type="GO" id="GO:0004016">
    <property type="term" value="F:adenylate cyclase activity"/>
    <property type="evidence" value="ECO:0007669"/>
    <property type="project" value="TreeGrafter"/>
</dbReference>
<dbReference type="PROSITE" id="PS00622">
    <property type="entry name" value="HTH_LUXR_1"/>
    <property type="match status" value="1"/>
</dbReference>
<dbReference type="Pfam" id="PF13191">
    <property type="entry name" value="AAA_16"/>
    <property type="match status" value="1"/>
</dbReference>
<dbReference type="PANTHER" id="PTHR16305:SF35">
    <property type="entry name" value="TRANSCRIPTIONAL ACTIVATOR DOMAIN"/>
    <property type="match status" value="1"/>
</dbReference>
<organism evidence="4 5">
    <name type="scientific">Microbacterium thalassium</name>
    <dbReference type="NCBI Taxonomy" id="362649"/>
    <lineage>
        <taxon>Bacteria</taxon>
        <taxon>Bacillati</taxon>
        <taxon>Actinomycetota</taxon>
        <taxon>Actinomycetes</taxon>
        <taxon>Micrococcales</taxon>
        <taxon>Microbacteriaceae</taxon>
        <taxon>Microbacterium</taxon>
    </lineage>
</organism>
<dbReference type="SUPFAM" id="SSF52540">
    <property type="entry name" value="P-loop containing nucleoside triphosphate hydrolases"/>
    <property type="match status" value="1"/>
</dbReference>
<dbReference type="Proteomes" id="UP000537775">
    <property type="component" value="Unassembled WGS sequence"/>
</dbReference>
<evidence type="ECO:0000313" key="5">
    <source>
        <dbReference type="Proteomes" id="UP000537775"/>
    </source>
</evidence>
<dbReference type="PROSITE" id="PS50043">
    <property type="entry name" value="HTH_LUXR_2"/>
    <property type="match status" value="1"/>
</dbReference>
<name>A0A7X0KW25_9MICO</name>
<dbReference type="GO" id="GO:0006355">
    <property type="term" value="P:regulation of DNA-templated transcription"/>
    <property type="evidence" value="ECO:0007669"/>
    <property type="project" value="InterPro"/>
</dbReference>
<evidence type="ECO:0000256" key="1">
    <source>
        <dbReference type="ARBA" id="ARBA00022741"/>
    </source>
</evidence>
<evidence type="ECO:0000259" key="3">
    <source>
        <dbReference type="PROSITE" id="PS50043"/>
    </source>
</evidence>